<sequence>MAHAWVTLHTSLHFYLTPIVMINGSFRSNFLLNSQNFGHSIPARAKNSSLSRLCYRRFWINILINKI</sequence>
<gene>
    <name evidence="1" type="ORF">MANES_09G094500</name>
</gene>
<dbReference type="EMBL" id="CM004395">
    <property type="protein sequence ID" value="OAY41350.1"/>
    <property type="molecule type" value="Genomic_DNA"/>
</dbReference>
<name>A0A2C9VB05_MANES</name>
<reference evidence="1" key="1">
    <citation type="submission" date="2016-02" db="EMBL/GenBank/DDBJ databases">
        <title>WGS assembly of Manihot esculenta.</title>
        <authorList>
            <person name="Bredeson J.V."/>
            <person name="Prochnik S.E."/>
            <person name="Lyons J.B."/>
            <person name="Schmutz J."/>
            <person name="Grimwood J."/>
            <person name="Vrebalov J."/>
            <person name="Bart R.S."/>
            <person name="Amuge T."/>
            <person name="Ferguson M.E."/>
            <person name="Green R."/>
            <person name="Putnam N."/>
            <person name="Stites J."/>
            <person name="Rounsley S."/>
            <person name="Rokhsar D.S."/>
        </authorList>
    </citation>
    <scope>NUCLEOTIDE SEQUENCE [LARGE SCALE GENOMIC DNA]</scope>
    <source>
        <tissue evidence="1">Leaf</tissue>
    </source>
</reference>
<accession>A0A2C9VB05</accession>
<organism evidence="1">
    <name type="scientific">Manihot esculenta</name>
    <name type="common">Cassava</name>
    <name type="synonym">Jatropha manihot</name>
    <dbReference type="NCBI Taxonomy" id="3983"/>
    <lineage>
        <taxon>Eukaryota</taxon>
        <taxon>Viridiplantae</taxon>
        <taxon>Streptophyta</taxon>
        <taxon>Embryophyta</taxon>
        <taxon>Tracheophyta</taxon>
        <taxon>Spermatophyta</taxon>
        <taxon>Magnoliopsida</taxon>
        <taxon>eudicotyledons</taxon>
        <taxon>Gunneridae</taxon>
        <taxon>Pentapetalae</taxon>
        <taxon>rosids</taxon>
        <taxon>fabids</taxon>
        <taxon>Malpighiales</taxon>
        <taxon>Euphorbiaceae</taxon>
        <taxon>Crotonoideae</taxon>
        <taxon>Manihoteae</taxon>
        <taxon>Manihot</taxon>
    </lineage>
</organism>
<evidence type="ECO:0000313" key="1">
    <source>
        <dbReference type="EMBL" id="OAY41350.1"/>
    </source>
</evidence>
<proteinExistence type="predicted"/>
<protein>
    <submittedName>
        <fullName evidence="1">Uncharacterized protein</fullName>
    </submittedName>
</protein>
<dbReference type="AlphaFoldDB" id="A0A2C9VB05"/>